<dbReference type="Proteomes" id="UP000184164">
    <property type="component" value="Unassembled WGS sequence"/>
</dbReference>
<dbReference type="STRING" id="1484053.SAMN05444274_103400"/>
<evidence type="ECO:0000259" key="2">
    <source>
        <dbReference type="Pfam" id="PF01458"/>
    </source>
</evidence>
<dbReference type="NCBIfam" id="TIGR01981">
    <property type="entry name" value="sufD"/>
    <property type="match status" value="1"/>
</dbReference>
<organism evidence="4 5">
    <name type="scientific">Mariniphaga anaerophila</name>
    <dbReference type="NCBI Taxonomy" id="1484053"/>
    <lineage>
        <taxon>Bacteria</taxon>
        <taxon>Pseudomonadati</taxon>
        <taxon>Bacteroidota</taxon>
        <taxon>Bacteroidia</taxon>
        <taxon>Marinilabiliales</taxon>
        <taxon>Prolixibacteraceae</taxon>
        <taxon>Mariniphaga</taxon>
    </lineage>
</organism>
<gene>
    <name evidence="4" type="ORF">SAMN05444274_103400</name>
</gene>
<name>A0A1M4YLY6_9BACT</name>
<protein>
    <submittedName>
        <fullName evidence="4">Fe-S cluster assembly protein SufD</fullName>
    </submittedName>
</protein>
<keyword evidence="5" id="KW-1185">Reference proteome</keyword>
<dbReference type="Pfam" id="PF19295">
    <property type="entry name" value="SufBD_N"/>
    <property type="match status" value="1"/>
</dbReference>
<feature type="domain" description="SUF system FeS cluster assembly SufBD core" evidence="2">
    <location>
        <begin position="182"/>
        <end position="414"/>
    </location>
</feature>
<accession>A0A1M4YLY6</accession>
<proteinExistence type="inferred from homology"/>
<dbReference type="InterPro" id="IPR037284">
    <property type="entry name" value="SUF_FeS_clus_asmbl_SufBD_sf"/>
</dbReference>
<dbReference type="InterPro" id="IPR055346">
    <property type="entry name" value="Fe-S_cluster_assembly_SufBD"/>
</dbReference>
<reference evidence="5" key="1">
    <citation type="submission" date="2016-11" db="EMBL/GenBank/DDBJ databases">
        <authorList>
            <person name="Varghese N."/>
            <person name="Submissions S."/>
        </authorList>
    </citation>
    <scope>NUCLEOTIDE SEQUENCE [LARGE SCALE GENOMIC DNA]</scope>
    <source>
        <strain evidence="5">DSM 26910</strain>
    </source>
</reference>
<feature type="domain" description="SUF system FeS cluster assembly SufBD N-terminal" evidence="3">
    <location>
        <begin position="12"/>
        <end position="178"/>
    </location>
</feature>
<comment type="similarity">
    <text evidence="1">Belongs to the iron-sulfur cluster assembly SufBD family.</text>
</comment>
<evidence type="ECO:0000259" key="3">
    <source>
        <dbReference type="Pfam" id="PF19295"/>
    </source>
</evidence>
<evidence type="ECO:0000256" key="1">
    <source>
        <dbReference type="ARBA" id="ARBA00043967"/>
    </source>
</evidence>
<dbReference type="InterPro" id="IPR045595">
    <property type="entry name" value="SufBD_N"/>
</dbReference>
<dbReference type="PANTHER" id="PTHR43575:SF1">
    <property type="entry name" value="PROTEIN ABCI7, CHLOROPLASTIC"/>
    <property type="match status" value="1"/>
</dbReference>
<evidence type="ECO:0000313" key="4">
    <source>
        <dbReference type="EMBL" id="SHF06790.1"/>
    </source>
</evidence>
<dbReference type="RefSeq" id="WP_073000529.1">
    <property type="nucleotide sequence ID" value="NZ_FQUM01000003.1"/>
</dbReference>
<evidence type="ECO:0000313" key="5">
    <source>
        <dbReference type="Proteomes" id="UP000184164"/>
    </source>
</evidence>
<dbReference type="OrthoDB" id="9768262at2"/>
<dbReference type="InterPro" id="IPR011542">
    <property type="entry name" value="SUF_FeS_clus_asmbl_SufD"/>
</dbReference>
<dbReference type="PANTHER" id="PTHR43575">
    <property type="entry name" value="PROTEIN ABCI7, CHLOROPLASTIC"/>
    <property type="match status" value="1"/>
</dbReference>
<dbReference type="AlphaFoldDB" id="A0A1M4YLY6"/>
<dbReference type="Pfam" id="PF01458">
    <property type="entry name" value="SUFBD_core"/>
    <property type="match status" value="1"/>
</dbReference>
<dbReference type="EMBL" id="FQUM01000003">
    <property type="protein sequence ID" value="SHF06790.1"/>
    <property type="molecule type" value="Genomic_DNA"/>
</dbReference>
<dbReference type="InterPro" id="IPR000825">
    <property type="entry name" value="SUF_FeS_clus_asmbl_SufBD_core"/>
</dbReference>
<dbReference type="GO" id="GO:0016226">
    <property type="term" value="P:iron-sulfur cluster assembly"/>
    <property type="evidence" value="ECO:0007669"/>
    <property type="project" value="InterPro"/>
</dbReference>
<sequence length="455" mass="51980">MSVLVDKADLSLKYTAHYNEVKESLQKESADVLNAPRNKAFQDFVMQGIPTRKNENYKYTNLQPQFFPEYRFMHRREPVKLDLHAAFRCDVPQLDTHLAFIFNGWYYEDNKQAGQLPEGVILESLEKIAREKPELLKKYATLAKTEEDPLVALNTAFAKDGYFLYVPKNTVVDKPIQLINFLQANEDAFVTQRNFIVVEEGADAKIVSCDHTLNLNTYLSNSVTEVFVGANANFEYYTLQNEHNKTTSLNSVFVHQEKDSKATTLYSSLHGGVIRNNLRFILDGENAEAHLYGMAFLDKKQHVDNFTQVIHAKPNCMSNQIYKNVLNDESNGAFAGRIHVIRDAQKTNAFQRNNNLLLTDKATMQTKPQLIIDADDVKCSHGATVGQIDEEALFYMRARGIDEDKARLMMMNAFAHEVVQQISIEPLRDRIDELVDKRLKGEVARCHECAYNCDC</sequence>
<dbReference type="SUPFAM" id="SSF101960">
    <property type="entry name" value="Stabilizer of iron transporter SufD"/>
    <property type="match status" value="1"/>
</dbReference>